<dbReference type="InterPro" id="IPR013769">
    <property type="entry name" value="Band3_cytoplasmic_dom"/>
</dbReference>
<dbReference type="InterPro" id="IPR011531">
    <property type="entry name" value="HCO3_transpt-like_TM_dom"/>
</dbReference>
<feature type="transmembrane region" description="Helical" evidence="14">
    <location>
        <begin position="903"/>
        <end position="922"/>
    </location>
</feature>
<feature type="region of interest" description="Disordered" evidence="15">
    <location>
        <begin position="1011"/>
        <end position="1040"/>
    </location>
</feature>
<feature type="compositionally biased region" description="Basic and acidic residues" evidence="15">
    <location>
        <begin position="1011"/>
        <end position="1027"/>
    </location>
</feature>
<dbReference type="GeneTree" id="ENSGT00940000157045"/>
<dbReference type="GO" id="GO:0016324">
    <property type="term" value="C:apical plasma membrane"/>
    <property type="evidence" value="ECO:0007669"/>
    <property type="project" value="UniProtKB-SubCell"/>
</dbReference>
<dbReference type="FunFam" id="1.10.287.570:FF:000001">
    <property type="entry name" value="Anion exchange protein"/>
    <property type="match status" value="1"/>
</dbReference>
<keyword evidence="13" id="KW-0739">Sodium transport</keyword>
<evidence type="ECO:0000256" key="1">
    <source>
        <dbReference type="ARBA" id="ARBA00004221"/>
    </source>
</evidence>
<dbReference type="InterPro" id="IPR003024">
    <property type="entry name" value="Na/HCO3_transpt"/>
</dbReference>
<feature type="region of interest" description="Disordered" evidence="15">
    <location>
        <begin position="55"/>
        <end position="93"/>
    </location>
</feature>
<keyword evidence="4 14" id="KW-0813">Transport</keyword>
<sequence>MDEQSKEEHVLTGLDEEALVDHGKTSFTTLSNYETEDLESHRAVYVGVHVPFGRGSKRRHRHRERRHHRKKKDRDYEEGKEDGRESPSYDTPSQRVQFILGTEDDDLEHIPHDLFTELDELSFRDGGATEWRETARWLKFEEDVEDGGERWSKPYVATLSLHSLFELRSCILNGTVMLDMRANSIEEIADMVIDSMVASGQLKEDLRAKVREAMLKKHHHQNERKLSNRIPLVRSIADIGKKHSDPLLLERNGPMVSPHSLPNNLDGNKSMERRPSKVGVDMNFMKKIPPGAEASNVLVGEVDFLEKPIIAFVRLSPAVLITGLTEVPVPTRFLFLLLGPHGKGPQYHEIGRSMATLMTDEIFHDVAYKAKDRTDLLSGLDEFLDQVTVLPPGEWDPTIRIEPPKNVPSQMKRKRPSHPNGSAPPAGELEKEDDHHAGPELQRTGRIFGGLFLDVKRKVPFYWSDIKDSLNLQCLASILFLYCACMSPVITFGGLLGEATKGNISAIESLFGASLTGVAYSLFAGQPLTILGSTGPVLVFEKILFKFCKDYGLSYLSLRTSIGLWTAFLCILLVATDASSLVCYITRFTEEAFAALICIIFIYEALEKLFHLGEYYPVNMHNNLDNLTFYSCQCSPPANASDQLLQQWNRTGYNSSDSIPWSNLNVSMCKLLDGEFVGPACGHHGPYIPDVLFWSIILFFTTFFLSSFLKQFKTETYFPTKVRSTISDFAVFLTIMIMVLVDYLMGIPSPKLHVPDRFEPTSKHRGWLMDPLGENPWWTLLVAAVPALLCTILIFMDQQITAVIINRKEHKLKKGCGYHLDLLIVAIMLGVCSIMGLPWFVAATVLSISHVNSLKVESGCSAPGEQPKFLGIREQRVTGFMIFTLMGCSVFMTSVLKFIPMPVLYGVFLYMGVSSLKGIQFFDRIKLFGMPAKHQPDLIYLRYVPLWKVHVFTLVQLTCLVLLWVIKASAAAVVFPMMVLALVFIRKLLDLLFTNRELSWLDDLMPESKKKTEDDKKKKAQEKLEEESRLEEEEEEERKMKVRFEGSNRLNIPVNAFSGSQEKVACVRVDVSPDSPGEGSTTETFL</sequence>
<keyword evidence="12" id="KW-0325">Glycoprotein</keyword>
<dbReference type="InterPro" id="IPR003020">
    <property type="entry name" value="HCO3_transpt_euk"/>
</dbReference>
<keyword evidence="6 14" id="KW-0812">Transmembrane</keyword>
<evidence type="ECO:0000259" key="17">
    <source>
        <dbReference type="Pfam" id="PF07565"/>
    </source>
</evidence>
<comment type="subcellular location">
    <subcellularLocation>
        <location evidence="1">Apical cell membrane</location>
    </subcellularLocation>
    <subcellularLocation>
        <location evidence="2">Basolateral cell membrane</location>
        <topology evidence="2">Multi-pass membrane protein</topology>
    </subcellularLocation>
    <subcellularLocation>
        <location evidence="14">Membrane</location>
        <topology evidence="14">Multi-pass membrane protein</topology>
    </subcellularLocation>
</comment>
<reference evidence="19" key="2">
    <citation type="journal article" date="2013" name="Nat. Genet.">
        <title>The genome of the platyfish, Xiphophorus maculatus, provides insights into evolutionary adaptation and several complex traits.</title>
        <authorList>
            <person name="Schartl M."/>
            <person name="Walter R.B."/>
            <person name="Shen Y."/>
            <person name="Garcia T."/>
            <person name="Catchen J."/>
            <person name="Amores A."/>
            <person name="Braasch I."/>
            <person name="Chalopin D."/>
            <person name="Volff J.N."/>
            <person name="Lesch K.P."/>
            <person name="Bisazza A."/>
            <person name="Minx P."/>
            <person name="Hillier L."/>
            <person name="Wilson R.K."/>
            <person name="Fuerstenberg S."/>
            <person name="Boore J."/>
            <person name="Searle S."/>
            <person name="Postlethwait J.H."/>
            <person name="Warren W.C."/>
        </authorList>
    </citation>
    <scope>NUCLEOTIDE SEQUENCE [LARGE SCALE GENOMIC DNA]</scope>
    <source>
        <strain evidence="19">JP 163 A</strain>
    </source>
</reference>
<dbReference type="Pfam" id="PF07565">
    <property type="entry name" value="Band_3_cyto"/>
    <property type="match status" value="1"/>
</dbReference>
<feature type="transmembrane region" description="Helical" evidence="14">
    <location>
        <begin position="691"/>
        <end position="709"/>
    </location>
</feature>
<evidence type="ECO:0000256" key="6">
    <source>
        <dbReference type="ARBA" id="ARBA00022692"/>
    </source>
</evidence>
<evidence type="ECO:0000256" key="10">
    <source>
        <dbReference type="ARBA" id="ARBA00023136"/>
    </source>
</evidence>
<name>A0A3B5QT59_XIPMA</name>
<evidence type="ECO:0000256" key="3">
    <source>
        <dbReference type="ARBA" id="ARBA00010993"/>
    </source>
</evidence>
<evidence type="ECO:0000256" key="14">
    <source>
        <dbReference type="RuleBase" id="RU362035"/>
    </source>
</evidence>
<feature type="domain" description="Bicarbonate transporter-like transmembrane" evidence="16">
    <location>
        <begin position="446"/>
        <end position="1006"/>
    </location>
</feature>
<dbReference type="GO" id="GO:0016323">
    <property type="term" value="C:basolateral plasma membrane"/>
    <property type="evidence" value="ECO:0007669"/>
    <property type="project" value="UniProtKB-SubCell"/>
</dbReference>
<dbReference type="PRINTS" id="PR01231">
    <property type="entry name" value="HCO3TRNSPORT"/>
</dbReference>
<proteinExistence type="inferred from homology"/>
<dbReference type="PANTHER" id="PTHR11453:SF105">
    <property type="entry name" value="SODIUM BICARBONATE COTRANSPORTER 3"/>
    <property type="match status" value="1"/>
</dbReference>
<accession>A0A3B5QT59</accession>
<protein>
    <recommendedName>
        <fullName evidence="14">Anion exchange protein</fullName>
    </recommendedName>
</protein>
<keyword evidence="5" id="KW-1003">Cell membrane</keyword>
<evidence type="ECO:0000313" key="18">
    <source>
        <dbReference type="Ensembl" id="ENSXMAP00000033721.1"/>
    </source>
</evidence>
<dbReference type="Gene3D" id="1.10.287.570">
    <property type="entry name" value="Helical hairpin bin"/>
    <property type="match status" value="1"/>
</dbReference>
<dbReference type="InterPro" id="IPR016152">
    <property type="entry name" value="PTrfase/Anion_transptr"/>
</dbReference>
<feature type="transmembrane region" description="Helical" evidence="14">
    <location>
        <begin position="475"/>
        <end position="497"/>
    </location>
</feature>
<feature type="transmembrane region" description="Helical" evidence="14">
    <location>
        <begin position="592"/>
        <end position="610"/>
    </location>
</feature>
<dbReference type="GO" id="GO:0008509">
    <property type="term" value="F:monoatomic anion transmembrane transporter activity"/>
    <property type="evidence" value="ECO:0007669"/>
    <property type="project" value="InterPro"/>
</dbReference>
<keyword evidence="19" id="KW-1185">Reference proteome</keyword>
<dbReference type="GO" id="GO:0051453">
    <property type="term" value="P:regulation of intracellular pH"/>
    <property type="evidence" value="ECO:0007669"/>
    <property type="project" value="TreeGrafter"/>
</dbReference>
<feature type="transmembrane region" description="Helical" evidence="14">
    <location>
        <begin position="961"/>
        <end position="985"/>
    </location>
</feature>
<dbReference type="Ensembl" id="ENSXMAT00000042036.1">
    <property type="protein sequence ID" value="ENSXMAP00000033721.1"/>
    <property type="gene ID" value="ENSXMAG00000014387.2"/>
</dbReference>
<feature type="transmembrane region" description="Helical" evidence="14">
    <location>
        <begin position="729"/>
        <end position="747"/>
    </location>
</feature>
<keyword evidence="7 14" id="KW-1133">Transmembrane helix</keyword>
<feature type="region of interest" description="Disordered" evidence="15">
    <location>
        <begin position="251"/>
        <end position="273"/>
    </location>
</feature>
<dbReference type="Proteomes" id="UP000002852">
    <property type="component" value="Unassembled WGS sequence"/>
</dbReference>
<reference evidence="18" key="4">
    <citation type="submission" date="2025-09" db="UniProtKB">
        <authorList>
            <consortium name="Ensembl"/>
        </authorList>
    </citation>
    <scope>IDENTIFICATION</scope>
    <source>
        <strain evidence="18">JP 163 A</strain>
    </source>
</reference>
<evidence type="ECO:0000256" key="4">
    <source>
        <dbReference type="ARBA" id="ARBA00022448"/>
    </source>
</evidence>
<feature type="transmembrane region" description="Helical" evidence="14">
    <location>
        <begin position="562"/>
        <end position="585"/>
    </location>
</feature>
<evidence type="ECO:0000313" key="19">
    <source>
        <dbReference type="Proteomes" id="UP000002852"/>
    </source>
</evidence>
<evidence type="ECO:0000256" key="2">
    <source>
        <dbReference type="ARBA" id="ARBA00004554"/>
    </source>
</evidence>
<evidence type="ECO:0000256" key="5">
    <source>
        <dbReference type="ARBA" id="ARBA00022475"/>
    </source>
</evidence>
<feature type="region of interest" description="Disordered" evidence="15">
    <location>
        <begin position="398"/>
        <end position="436"/>
    </location>
</feature>
<evidence type="ECO:0000256" key="12">
    <source>
        <dbReference type="ARBA" id="ARBA00023180"/>
    </source>
</evidence>
<evidence type="ECO:0000256" key="13">
    <source>
        <dbReference type="ARBA" id="ARBA00023201"/>
    </source>
</evidence>
<dbReference type="SUPFAM" id="SSF55804">
    <property type="entry name" value="Phoshotransferase/anion transport protein"/>
    <property type="match status" value="1"/>
</dbReference>
<organism evidence="18 19">
    <name type="scientific">Xiphophorus maculatus</name>
    <name type="common">Southern platyfish</name>
    <name type="synonym">Platypoecilus maculatus</name>
    <dbReference type="NCBI Taxonomy" id="8083"/>
    <lineage>
        <taxon>Eukaryota</taxon>
        <taxon>Metazoa</taxon>
        <taxon>Chordata</taxon>
        <taxon>Craniata</taxon>
        <taxon>Vertebrata</taxon>
        <taxon>Euteleostomi</taxon>
        <taxon>Actinopterygii</taxon>
        <taxon>Neopterygii</taxon>
        <taxon>Teleostei</taxon>
        <taxon>Neoteleostei</taxon>
        <taxon>Acanthomorphata</taxon>
        <taxon>Ovalentaria</taxon>
        <taxon>Atherinomorphae</taxon>
        <taxon>Cyprinodontiformes</taxon>
        <taxon>Poeciliidae</taxon>
        <taxon>Poeciliinae</taxon>
        <taxon>Xiphophorus</taxon>
    </lineage>
</organism>
<comment type="similarity">
    <text evidence="3 14">Belongs to the anion exchanger (TC 2.A.31) family.</text>
</comment>
<dbReference type="PRINTS" id="PR01232">
    <property type="entry name" value="NAHCO3TRSPRT"/>
</dbReference>
<feature type="compositionally biased region" description="Basic residues" evidence="15">
    <location>
        <begin position="55"/>
        <end position="72"/>
    </location>
</feature>
<feature type="transmembrane region" description="Helical" evidence="14">
    <location>
        <begin position="817"/>
        <end position="841"/>
    </location>
</feature>
<feature type="domain" description="Band 3 cytoplasmic" evidence="17">
    <location>
        <begin position="112"/>
        <end position="397"/>
    </location>
</feature>
<reference evidence="18" key="3">
    <citation type="submission" date="2025-08" db="UniProtKB">
        <authorList>
            <consortium name="Ensembl"/>
        </authorList>
    </citation>
    <scope>IDENTIFICATION</scope>
    <source>
        <strain evidence="18">JP 163 A</strain>
    </source>
</reference>
<feature type="transmembrane region" description="Helical" evidence="14">
    <location>
        <begin position="777"/>
        <end position="796"/>
    </location>
</feature>
<dbReference type="PANTHER" id="PTHR11453">
    <property type="entry name" value="ANION EXCHANGE PROTEIN"/>
    <property type="match status" value="1"/>
</dbReference>
<evidence type="ECO:0000256" key="15">
    <source>
        <dbReference type="SAM" id="MobiDB-lite"/>
    </source>
</evidence>
<keyword evidence="11" id="KW-1015">Disulfide bond</keyword>
<dbReference type="Gene3D" id="3.40.930.10">
    <property type="entry name" value="Mannitol-specific EII, Chain A"/>
    <property type="match status" value="1"/>
</dbReference>
<feature type="transmembrane region" description="Helical" evidence="14">
    <location>
        <begin position="504"/>
        <end position="523"/>
    </location>
</feature>
<dbReference type="GO" id="GO:0008510">
    <property type="term" value="F:sodium:bicarbonate symporter activity"/>
    <property type="evidence" value="ECO:0007669"/>
    <property type="project" value="TreeGrafter"/>
</dbReference>
<dbReference type="NCBIfam" id="TIGR00834">
    <property type="entry name" value="ae"/>
    <property type="match status" value="1"/>
</dbReference>
<reference evidence="19" key="1">
    <citation type="submission" date="2012-01" db="EMBL/GenBank/DDBJ databases">
        <authorList>
            <person name="Walter R."/>
            <person name="Schartl M."/>
            <person name="Warren W."/>
        </authorList>
    </citation>
    <scope>NUCLEOTIDE SEQUENCE [LARGE SCALE GENOMIC DNA]</scope>
    <source>
        <strain evidence="19">JP 163 A</strain>
    </source>
</reference>
<keyword evidence="9 14" id="KW-0406">Ion transport</keyword>
<evidence type="ECO:0000256" key="7">
    <source>
        <dbReference type="ARBA" id="ARBA00022989"/>
    </source>
</evidence>
<keyword evidence="8" id="KW-0915">Sodium</keyword>
<dbReference type="FunFam" id="3.40.930.10:FF:000001">
    <property type="entry name" value="Anion exchange protein"/>
    <property type="match status" value="1"/>
</dbReference>
<evidence type="ECO:0000256" key="11">
    <source>
        <dbReference type="ARBA" id="ARBA00023157"/>
    </source>
</evidence>
<feature type="transmembrane region" description="Helical" evidence="14">
    <location>
        <begin position="877"/>
        <end position="896"/>
    </location>
</feature>
<feature type="compositionally biased region" description="Basic and acidic residues" evidence="15">
    <location>
        <begin position="73"/>
        <end position="87"/>
    </location>
</feature>
<keyword evidence="10 14" id="KW-0472">Membrane</keyword>
<dbReference type="AlphaFoldDB" id="A0A3B5QT59"/>
<dbReference type="Pfam" id="PF00955">
    <property type="entry name" value="HCO3_cotransp"/>
    <property type="match status" value="1"/>
</dbReference>
<evidence type="ECO:0000256" key="8">
    <source>
        <dbReference type="ARBA" id="ARBA00023053"/>
    </source>
</evidence>
<evidence type="ECO:0000259" key="16">
    <source>
        <dbReference type="Pfam" id="PF00955"/>
    </source>
</evidence>
<dbReference type="GO" id="GO:0005452">
    <property type="term" value="F:solute:inorganic anion antiporter activity"/>
    <property type="evidence" value="ECO:0007669"/>
    <property type="project" value="InterPro"/>
</dbReference>
<evidence type="ECO:0000256" key="9">
    <source>
        <dbReference type="ARBA" id="ARBA00023065"/>
    </source>
</evidence>